<dbReference type="InterPro" id="IPR049317">
    <property type="entry name" value="GCIP-like_N"/>
</dbReference>
<gene>
    <name evidence="2" type="ORF">PHYBOEH_011000</name>
</gene>
<proteinExistence type="predicted"/>
<evidence type="ECO:0000313" key="3">
    <source>
        <dbReference type="Proteomes" id="UP000693981"/>
    </source>
</evidence>
<dbReference type="Pfam" id="PF13324">
    <property type="entry name" value="GCIP_N"/>
    <property type="match status" value="1"/>
</dbReference>
<dbReference type="EMBL" id="JAGDFL010000008">
    <property type="protein sequence ID" value="KAG7401711.1"/>
    <property type="molecule type" value="Genomic_DNA"/>
</dbReference>
<accession>A0A8T1X7Q1</accession>
<dbReference type="OrthoDB" id="514292at2759"/>
<evidence type="ECO:0000313" key="2">
    <source>
        <dbReference type="EMBL" id="KAG7401711.1"/>
    </source>
</evidence>
<dbReference type="Pfam" id="PF07823">
    <property type="entry name" value="CPDase"/>
    <property type="match status" value="1"/>
</dbReference>
<keyword evidence="3" id="KW-1185">Reference proteome</keyword>
<protein>
    <recommendedName>
        <fullName evidence="1">Cyclin-D1-binding protein 1-like N-terminal domain-containing protein</fullName>
    </recommendedName>
</protein>
<dbReference type="GO" id="GO:0009187">
    <property type="term" value="P:cyclic nucleotide metabolic process"/>
    <property type="evidence" value="ECO:0007669"/>
    <property type="project" value="TreeGrafter"/>
</dbReference>
<sequence>MAGFLAAFDTRLATYLTQLDDLQERNQKHHAFQPTFWQQNQDFNVAHEVFVAAAGAIGHTVTKFSLVYSKTPSKEEGASICEALDKPCEQLLAATNVALFCGAGPSLATEIINDALRLIKSVHDLAKAIEKGDLTRVPQLTGRVWEYSTARVSKSNCVASKRSMLQCITMLNSTVEELKEFLDEQNEEDSEAPLDEVEQDDDFAFDSSLSEEERTLFEGGVKLLSMCAAIMKRGVLTIKKLTISDDQAAFLSWTAKLDVSYTAAQDAVVDFGAALYPPVGVDELSEAVSLLERTSSAILACLKEQPELATAEESALLQGETAFAKQLSMVKSQIEASHSAMEVSPTDLVSGFSVWAVPEATTAQELSGIIKEYAGRLQTPEFLPHMTVLSGVKGLQATEATTKLAELAASLRPLDVEIQTVAIKELYFQCVFGLLALSSELSEAHGRAKEVFATERKEEFMPHVSFIYGELDMGAREEFAKELRPRLDGKRMKMEKLQLWCTLGPVESWELVAEEPLRG</sequence>
<dbReference type="Proteomes" id="UP000693981">
    <property type="component" value="Unassembled WGS sequence"/>
</dbReference>
<dbReference type="PANTHER" id="PTHR28141">
    <property type="entry name" value="2',3'-CYCLIC-NUCLEOTIDE 3'-PHOSPHODIESTERASE"/>
    <property type="match status" value="1"/>
</dbReference>
<dbReference type="InterPro" id="IPR012386">
    <property type="entry name" value="Cyclic-nucl_3Pdiesterase"/>
</dbReference>
<organism evidence="2 3">
    <name type="scientific">Phytophthora boehmeriae</name>
    <dbReference type="NCBI Taxonomy" id="109152"/>
    <lineage>
        <taxon>Eukaryota</taxon>
        <taxon>Sar</taxon>
        <taxon>Stramenopiles</taxon>
        <taxon>Oomycota</taxon>
        <taxon>Peronosporomycetes</taxon>
        <taxon>Peronosporales</taxon>
        <taxon>Peronosporaceae</taxon>
        <taxon>Phytophthora</taxon>
    </lineage>
</organism>
<dbReference type="PANTHER" id="PTHR28141:SF1">
    <property type="entry name" value="2',3'-CYCLIC-NUCLEOTIDE 3'-PHOSPHODIESTERASE"/>
    <property type="match status" value="1"/>
</dbReference>
<name>A0A8T1X7Q1_9STRA</name>
<dbReference type="GO" id="GO:0004113">
    <property type="term" value="F:2',3'-cyclic-nucleotide 3'-phosphodiesterase activity"/>
    <property type="evidence" value="ECO:0007669"/>
    <property type="project" value="TreeGrafter"/>
</dbReference>
<comment type="caution">
    <text evidence="2">The sequence shown here is derived from an EMBL/GenBank/DDBJ whole genome shotgun (WGS) entry which is preliminary data.</text>
</comment>
<reference evidence="2" key="1">
    <citation type="submission" date="2021-02" db="EMBL/GenBank/DDBJ databases">
        <authorList>
            <person name="Palmer J.M."/>
        </authorList>
    </citation>
    <scope>NUCLEOTIDE SEQUENCE</scope>
    <source>
        <strain evidence="2">SCRP23</strain>
    </source>
</reference>
<feature type="domain" description="Cyclin-D1-binding protein 1-like N-terminal" evidence="1">
    <location>
        <begin position="53"/>
        <end position="184"/>
    </location>
</feature>
<evidence type="ECO:0000259" key="1">
    <source>
        <dbReference type="Pfam" id="PF13324"/>
    </source>
</evidence>
<dbReference type="AlphaFoldDB" id="A0A8T1X7Q1"/>